<organism evidence="2 3">
    <name type="scientific">Bradyrhizobium archetypum</name>
    <dbReference type="NCBI Taxonomy" id="2721160"/>
    <lineage>
        <taxon>Bacteria</taxon>
        <taxon>Pseudomonadati</taxon>
        <taxon>Pseudomonadota</taxon>
        <taxon>Alphaproteobacteria</taxon>
        <taxon>Hyphomicrobiales</taxon>
        <taxon>Nitrobacteraceae</taxon>
        <taxon>Bradyrhizobium</taxon>
    </lineage>
</organism>
<protein>
    <submittedName>
        <fullName evidence="2">Uncharacterized protein</fullName>
    </submittedName>
</protein>
<proteinExistence type="predicted"/>
<dbReference type="Proteomes" id="UP000528734">
    <property type="component" value="Unassembled WGS sequence"/>
</dbReference>
<feature type="transmembrane region" description="Helical" evidence="1">
    <location>
        <begin position="88"/>
        <end position="112"/>
    </location>
</feature>
<evidence type="ECO:0000313" key="2">
    <source>
        <dbReference type="EMBL" id="NOJ47605.1"/>
    </source>
</evidence>
<dbReference type="EMBL" id="JAAVLW010000004">
    <property type="protein sequence ID" value="NOJ47605.1"/>
    <property type="molecule type" value="Genomic_DNA"/>
</dbReference>
<accession>A0A7Y4H4R1</accession>
<feature type="transmembrane region" description="Helical" evidence="1">
    <location>
        <begin position="12"/>
        <end position="34"/>
    </location>
</feature>
<keyword evidence="1" id="KW-1133">Transmembrane helix</keyword>
<gene>
    <name evidence="2" type="ORF">HCN50_15330</name>
</gene>
<keyword evidence="1" id="KW-0812">Transmembrane</keyword>
<sequence>MNPVSARKIPLYWLGLALGPAAWAINLQGIYAITPYACARSTSTTIVLSIAMALTAASGSWVSLRAIRRDIAAEWTETRGGRARNFMAWLSVGCGVLFALVILNQLTAALMISPCLR</sequence>
<dbReference type="RefSeq" id="WP_171710477.1">
    <property type="nucleotide sequence ID" value="NZ_JAAVLW010000004.1"/>
</dbReference>
<evidence type="ECO:0000256" key="1">
    <source>
        <dbReference type="SAM" id="Phobius"/>
    </source>
</evidence>
<dbReference type="AlphaFoldDB" id="A0A7Y4H4R1"/>
<feature type="transmembrane region" description="Helical" evidence="1">
    <location>
        <begin position="46"/>
        <end position="67"/>
    </location>
</feature>
<evidence type="ECO:0000313" key="3">
    <source>
        <dbReference type="Proteomes" id="UP000528734"/>
    </source>
</evidence>
<name>A0A7Y4H4R1_9BRAD</name>
<keyword evidence="3" id="KW-1185">Reference proteome</keyword>
<keyword evidence="1" id="KW-0472">Membrane</keyword>
<reference evidence="2 3" key="1">
    <citation type="submission" date="2020-03" db="EMBL/GenBank/DDBJ databases">
        <title>Bradyrhizobium diversity isolated from nodules of Muelleranthus trifoliolatus.</title>
        <authorList>
            <person name="Klepa M."/>
            <person name="Helene L."/>
            <person name="Hungria M."/>
        </authorList>
    </citation>
    <scope>NUCLEOTIDE SEQUENCE [LARGE SCALE GENOMIC DNA]</scope>
    <source>
        <strain evidence="2 3">WSM 1744</strain>
    </source>
</reference>
<comment type="caution">
    <text evidence="2">The sequence shown here is derived from an EMBL/GenBank/DDBJ whole genome shotgun (WGS) entry which is preliminary data.</text>
</comment>